<dbReference type="EMBL" id="JAJJMA010137575">
    <property type="protein sequence ID" value="MCL7033704.1"/>
    <property type="molecule type" value="Genomic_DNA"/>
</dbReference>
<reference evidence="1" key="1">
    <citation type="submission" date="2022-03" db="EMBL/GenBank/DDBJ databases">
        <title>A functionally conserved STORR gene fusion in Papaver species that diverged 16.8 million years ago.</title>
        <authorList>
            <person name="Catania T."/>
        </authorList>
    </citation>
    <scope>NUCLEOTIDE SEQUENCE</scope>
    <source>
        <strain evidence="1">S-191538</strain>
    </source>
</reference>
<evidence type="ECO:0000313" key="2">
    <source>
        <dbReference type="Proteomes" id="UP001177140"/>
    </source>
</evidence>
<accession>A0AA41SD71</accession>
<sequence length="126" mass="14199">MVSMSIHCHCPALIPLLSHNKQHNVSNTNTLLWLPKIPSQMSSDYCRMKKHTLLGMKTQAFPASSLELLDITSPPAASGDISVFLQTSALLVGVYWVSNFLVPDLIVKNQKRNESKEQEEENPRRR</sequence>
<keyword evidence="2" id="KW-1185">Reference proteome</keyword>
<dbReference type="Proteomes" id="UP001177140">
    <property type="component" value="Unassembled WGS sequence"/>
</dbReference>
<comment type="caution">
    <text evidence="1">The sequence shown here is derived from an EMBL/GenBank/DDBJ whole genome shotgun (WGS) entry which is preliminary data.</text>
</comment>
<gene>
    <name evidence="1" type="ORF">MKW94_000623</name>
</gene>
<evidence type="ECO:0000313" key="1">
    <source>
        <dbReference type="EMBL" id="MCL7033704.1"/>
    </source>
</evidence>
<name>A0AA41SD71_PAPNU</name>
<dbReference type="PANTHER" id="PTHR37196:SF2">
    <property type="entry name" value="TRANSMEMBRANE PROTEIN"/>
    <property type="match status" value="1"/>
</dbReference>
<organism evidence="1 2">
    <name type="scientific">Papaver nudicaule</name>
    <name type="common">Iceland poppy</name>
    <dbReference type="NCBI Taxonomy" id="74823"/>
    <lineage>
        <taxon>Eukaryota</taxon>
        <taxon>Viridiplantae</taxon>
        <taxon>Streptophyta</taxon>
        <taxon>Embryophyta</taxon>
        <taxon>Tracheophyta</taxon>
        <taxon>Spermatophyta</taxon>
        <taxon>Magnoliopsida</taxon>
        <taxon>Ranunculales</taxon>
        <taxon>Papaveraceae</taxon>
        <taxon>Papaveroideae</taxon>
        <taxon>Papaver</taxon>
    </lineage>
</organism>
<dbReference type="AlphaFoldDB" id="A0AA41SD71"/>
<dbReference type="PANTHER" id="PTHR37196">
    <property type="entry name" value="TRANSMEMBRANE PROTEIN"/>
    <property type="match status" value="1"/>
</dbReference>
<protein>
    <submittedName>
        <fullName evidence="1">Uncharacterized protein</fullName>
    </submittedName>
</protein>
<proteinExistence type="predicted"/>